<dbReference type="InterPro" id="IPR013325">
    <property type="entry name" value="RNA_pol_sigma_r2"/>
</dbReference>
<evidence type="ECO:0000256" key="5">
    <source>
        <dbReference type="ARBA" id="ARBA00023163"/>
    </source>
</evidence>
<dbReference type="Pfam" id="PF08281">
    <property type="entry name" value="Sigma70_r4_2"/>
    <property type="match status" value="1"/>
</dbReference>
<dbReference type="Pfam" id="PF04542">
    <property type="entry name" value="Sigma70_r2"/>
    <property type="match status" value="1"/>
</dbReference>
<dbReference type="CDD" id="cd06171">
    <property type="entry name" value="Sigma70_r4"/>
    <property type="match status" value="1"/>
</dbReference>
<feature type="domain" description="RNA polymerase sigma-70 region 2" evidence="7">
    <location>
        <begin position="29"/>
        <end position="96"/>
    </location>
</feature>
<keyword evidence="2 6" id="KW-0805">Transcription regulation</keyword>
<dbReference type="InterPro" id="IPR039425">
    <property type="entry name" value="RNA_pol_sigma-70-like"/>
</dbReference>
<dbReference type="Proteomes" id="UP000663918">
    <property type="component" value="Chromosome"/>
</dbReference>
<dbReference type="AlphaFoldDB" id="A0A975C1M6"/>
<dbReference type="EMBL" id="CP062222">
    <property type="protein sequence ID" value="QTC91850.1"/>
    <property type="molecule type" value="Genomic_DNA"/>
</dbReference>
<evidence type="ECO:0000256" key="1">
    <source>
        <dbReference type="ARBA" id="ARBA00010641"/>
    </source>
</evidence>
<dbReference type="GO" id="GO:0016987">
    <property type="term" value="F:sigma factor activity"/>
    <property type="evidence" value="ECO:0007669"/>
    <property type="project" value="UniProtKB-KW"/>
</dbReference>
<keyword evidence="3 6" id="KW-0731">Sigma factor</keyword>
<sequence length="184" mass="20174">MDADLSRQALNANLRLVAGGDRGALQAVYDATSSKLFGVVLRILNDRSEAEDVLQEVYISVWTKAGQFDESRASPITWLAAIARNRAIDRQRQVGRRVSRPIEDAGEVADDGEDGLDAVLRAETSTRLDGCIAELEDQQQKALKTAFFDGRTYEDVATLFGVPTGTMKSWIRRSLIKLKACLGG</sequence>
<dbReference type="PROSITE" id="PS01063">
    <property type="entry name" value="SIGMA70_ECF"/>
    <property type="match status" value="1"/>
</dbReference>
<feature type="domain" description="RNA polymerase sigma factor 70 region 4 type 2" evidence="8">
    <location>
        <begin position="127"/>
        <end position="178"/>
    </location>
</feature>
<accession>A0A975C1M6</accession>
<dbReference type="NCBIfam" id="TIGR02937">
    <property type="entry name" value="sigma70-ECF"/>
    <property type="match status" value="1"/>
</dbReference>
<proteinExistence type="inferred from homology"/>
<dbReference type="RefSeq" id="WP_207871025.1">
    <property type="nucleotide sequence ID" value="NZ_CP062222.1"/>
</dbReference>
<dbReference type="InterPro" id="IPR013249">
    <property type="entry name" value="RNA_pol_sigma70_r4_t2"/>
</dbReference>
<protein>
    <recommendedName>
        <fullName evidence="6">RNA polymerase sigma factor</fullName>
    </recommendedName>
</protein>
<evidence type="ECO:0000313" key="9">
    <source>
        <dbReference type="EMBL" id="QTC91850.1"/>
    </source>
</evidence>
<dbReference type="InterPro" id="IPR007627">
    <property type="entry name" value="RNA_pol_sigma70_r2"/>
</dbReference>
<comment type="similarity">
    <text evidence="1 6">Belongs to the sigma-70 factor family. ECF subfamily.</text>
</comment>
<dbReference type="KEGG" id="bgoe:IFJ75_02660"/>
<dbReference type="SUPFAM" id="SSF88946">
    <property type="entry name" value="Sigma2 domain of RNA polymerase sigma factors"/>
    <property type="match status" value="1"/>
</dbReference>
<keyword evidence="4 6" id="KW-0238">DNA-binding</keyword>
<dbReference type="GO" id="GO:0003677">
    <property type="term" value="F:DNA binding"/>
    <property type="evidence" value="ECO:0007669"/>
    <property type="project" value="UniProtKB-KW"/>
</dbReference>
<gene>
    <name evidence="9" type="ORF">IFJ75_02660</name>
</gene>
<dbReference type="PANTHER" id="PTHR43133">
    <property type="entry name" value="RNA POLYMERASE ECF-TYPE SIGMA FACTO"/>
    <property type="match status" value="1"/>
</dbReference>
<dbReference type="Gene3D" id="1.10.10.10">
    <property type="entry name" value="Winged helix-like DNA-binding domain superfamily/Winged helix DNA-binding domain"/>
    <property type="match status" value="1"/>
</dbReference>
<evidence type="ECO:0000313" key="10">
    <source>
        <dbReference type="Proteomes" id="UP000663918"/>
    </source>
</evidence>
<evidence type="ECO:0000256" key="6">
    <source>
        <dbReference type="RuleBase" id="RU000716"/>
    </source>
</evidence>
<keyword evidence="10" id="KW-1185">Reference proteome</keyword>
<dbReference type="InterPro" id="IPR000838">
    <property type="entry name" value="RNA_pol_sigma70_ECF_CS"/>
</dbReference>
<dbReference type="Gene3D" id="1.10.1740.10">
    <property type="match status" value="1"/>
</dbReference>
<dbReference type="InterPro" id="IPR014284">
    <property type="entry name" value="RNA_pol_sigma-70_dom"/>
</dbReference>
<dbReference type="InterPro" id="IPR013324">
    <property type="entry name" value="RNA_pol_sigma_r3/r4-like"/>
</dbReference>
<dbReference type="InterPro" id="IPR036388">
    <property type="entry name" value="WH-like_DNA-bd_sf"/>
</dbReference>
<reference evidence="9" key="1">
    <citation type="submission" date="2020-09" db="EMBL/GenBank/DDBJ databases">
        <title>Brevundimonas sp. LVF2 isolated from a puddle in Goettingen, Germany.</title>
        <authorList>
            <person name="Friedrich I."/>
            <person name="Klassen A."/>
            <person name="Hannes N."/>
            <person name="Schneider D."/>
            <person name="Hertel R."/>
            <person name="Daniel R."/>
        </authorList>
    </citation>
    <scope>NUCLEOTIDE SEQUENCE</scope>
    <source>
        <strain evidence="9">LVF2</strain>
    </source>
</reference>
<evidence type="ECO:0000256" key="3">
    <source>
        <dbReference type="ARBA" id="ARBA00023082"/>
    </source>
</evidence>
<evidence type="ECO:0000256" key="2">
    <source>
        <dbReference type="ARBA" id="ARBA00023015"/>
    </source>
</evidence>
<keyword evidence="5 6" id="KW-0804">Transcription</keyword>
<evidence type="ECO:0000256" key="4">
    <source>
        <dbReference type="ARBA" id="ARBA00023125"/>
    </source>
</evidence>
<name>A0A975C1M6_9CAUL</name>
<organism evidence="9 10">
    <name type="scientific">Brevundimonas goettingensis</name>
    <dbReference type="NCBI Taxonomy" id="2774190"/>
    <lineage>
        <taxon>Bacteria</taxon>
        <taxon>Pseudomonadati</taxon>
        <taxon>Pseudomonadota</taxon>
        <taxon>Alphaproteobacteria</taxon>
        <taxon>Caulobacterales</taxon>
        <taxon>Caulobacteraceae</taxon>
        <taxon>Brevundimonas</taxon>
    </lineage>
</organism>
<dbReference type="SUPFAM" id="SSF88659">
    <property type="entry name" value="Sigma3 and sigma4 domains of RNA polymerase sigma factors"/>
    <property type="match status" value="1"/>
</dbReference>
<evidence type="ECO:0000259" key="7">
    <source>
        <dbReference type="Pfam" id="PF04542"/>
    </source>
</evidence>
<dbReference type="GO" id="GO:0006352">
    <property type="term" value="P:DNA-templated transcription initiation"/>
    <property type="evidence" value="ECO:0007669"/>
    <property type="project" value="InterPro"/>
</dbReference>
<evidence type="ECO:0000259" key="8">
    <source>
        <dbReference type="Pfam" id="PF08281"/>
    </source>
</evidence>
<dbReference type="PANTHER" id="PTHR43133:SF62">
    <property type="entry name" value="RNA POLYMERASE SIGMA FACTOR SIGZ"/>
    <property type="match status" value="1"/>
</dbReference>